<name>A0A1H6R1R1_9BACT</name>
<dbReference type="Proteomes" id="UP000199532">
    <property type="component" value="Unassembled WGS sequence"/>
</dbReference>
<dbReference type="InterPro" id="IPR029057">
    <property type="entry name" value="PRTase-like"/>
</dbReference>
<dbReference type="STRING" id="408657.SAMN04487995_0883"/>
<dbReference type="OrthoDB" id="6637825at2"/>
<sequence length="216" mass="25284">MNKLLRIDELLRQFHSYLSVEDECYYLMNYRPREGATYSEANQLIYNFKKPLRYKDQGHWKYKKKAIDEVSRYFREAIITTMNFDFCTLVPIPPSKEKGDAEYDDRMSQVLSGAFIGQNVDFRELICCKGNIAASHDSPLRPSIGELYQNLYLAPREMEGLRDNIVLFDDMLTTGAHFKACQSLIQDSFPEKRVLGIFIARRDVDQITKDFFDDIK</sequence>
<reference evidence="1 2" key="1">
    <citation type="submission" date="2016-10" db="EMBL/GenBank/DDBJ databases">
        <authorList>
            <person name="de Groot N.N."/>
        </authorList>
    </citation>
    <scope>NUCLEOTIDE SEQUENCE [LARGE SCALE GENOMIC DNA]</scope>
    <source>
        <strain evidence="1 2">DSM 19938</strain>
    </source>
</reference>
<evidence type="ECO:0008006" key="3">
    <source>
        <dbReference type="Google" id="ProtNLM"/>
    </source>
</evidence>
<dbReference type="AlphaFoldDB" id="A0A1H6R1R1"/>
<dbReference type="EMBL" id="FNXY01000001">
    <property type="protein sequence ID" value="SEI45700.1"/>
    <property type="molecule type" value="Genomic_DNA"/>
</dbReference>
<protein>
    <recommendedName>
        <fullName evidence="3">Phosphoribosyl transferase domain-containing protein</fullName>
    </recommendedName>
</protein>
<dbReference type="RefSeq" id="WP_090332342.1">
    <property type="nucleotide sequence ID" value="NZ_FNXY01000001.1"/>
</dbReference>
<evidence type="ECO:0000313" key="1">
    <source>
        <dbReference type="EMBL" id="SEI45700.1"/>
    </source>
</evidence>
<dbReference type="SUPFAM" id="SSF53271">
    <property type="entry name" value="PRTase-like"/>
    <property type="match status" value="1"/>
</dbReference>
<evidence type="ECO:0000313" key="2">
    <source>
        <dbReference type="Proteomes" id="UP000199532"/>
    </source>
</evidence>
<organism evidence="1 2">
    <name type="scientific">Dyadobacter koreensis</name>
    <dbReference type="NCBI Taxonomy" id="408657"/>
    <lineage>
        <taxon>Bacteria</taxon>
        <taxon>Pseudomonadati</taxon>
        <taxon>Bacteroidota</taxon>
        <taxon>Cytophagia</taxon>
        <taxon>Cytophagales</taxon>
        <taxon>Spirosomataceae</taxon>
        <taxon>Dyadobacter</taxon>
    </lineage>
</organism>
<accession>A0A1H6R1R1</accession>
<keyword evidence="2" id="KW-1185">Reference proteome</keyword>
<proteinExistence type="predicted"/>
<gene>
    <name evidence="1" type="ORF">SAMN04487995_0883</name>
</gene>